<gene>
    <name evidence="1" type="ORF">COY87_01750</name>
</gene>
<dbReference type="EMBL" id="PFLI01000062">
    <property type="protein sequence ID" value="PIY72287.1"/>
    <property type="molecule type" value="Genomic_DNA"/>
</dbReference>
<dbReference type="AlphaFoldDB" id="A0A2M7QIX3"/>
<sequence>MPEQTVPPQELPQFILERKYQNVRPQSPQHFAIVNQMLNQQLSLDDVIAGRNPNDAENKTKVALRQREVEFQDEIWRFTVPGYTRAKRKLLEDCLDFHSSLFTTNQRLYTDTDRKDADLHTYQALSAFYKGLYDRILQN</sequence>
<proteinExistence type="predicted"/>
<reference evidence="2" key="1">
    <citation type="submission" date="2017-09" db="EMBL/GenBank/DDBJ databases">
        <title>Depth-based differentiation of microbial function through sediment-hosted aquifers and enrichment of novel symbionts in the deep terrestrial subsurface.</title>
        <authorList>
            <person name="Probst A.J."/>
            <person name="Ladd B."/>
            <person name="Jarett J.K."/>
            <person name="Geller-Mcgrath D.E."/>
            <person name="Sieber C.M.K."/>
            <person name="Emerson J.B."/>
            <person name="Anantharaman K."/>
            <person name="Thomas B.C."/>
            <person name="Malmstrom R."/>
            <person name="Stieglmeier M."/>
            <person name="Klingl A."/>
            <person name="Woyke T."/>
            <person name="Ryan C.M."/>
            <person name="Banfield J.F."/>
        </authorList>
    </citation>
    <scope>NUCLEOTIDE SEQUENCE [LARGE SCALE GENOMIC DNA]</scope>
</reference>
<name>A0A2M7QIX3_9BACT</name>
<dbReference type="Proteomes" id="UP000229401">
    <property type="component" value="Unassembled WGS sequence"/>
</dbReference>
<protein>
    <submittedName>
        <fullName evidence="1">Uncharacterized protein</fullName>
    </submittedName>
</protein>
<evidence type="ECO:0000313" key="2">
    <source>
        <dbReference type="Proteomes" id="UP000229401"/>
    </source>
</evidence>
<organism evidence="1 2">
    <name type="scientific">Candidatus Roizmanbacteria bacterium CG_4_10_14_0_8_um_filter_33_9</name>
    <dbReference type="NCBI Taxonomy" id="1974826"/>
    <lineage>
        <taxon>Bacteria</taxon>
        <taxon>Candidatus Roizmaniibacteriota</taxon>
    </lineage>
</organism>
<comment type="caution">
    <text evidence="1">The sequence shown here is derived from an EMBL/GenBank/DDBJ whole genome shotgun (WGS) entry which is preliminary data.</text>
</comment>
<accession>A0A2M7QIX3</accession>
<evidence type="ECO:0000313" key="1">
    <source>
        <dbReference type="EMBL" id="PIY72287.1"/>
    </source>
</evidence>